<dbReference type="AlphaFoldDB" id="A0AAV6JX91"/>
<dbReference type="InterPro" id="IPR050796">
    <property type="entry name" value="SCF_F-box_component"/>
</dbReference>
<dbReference type="PANTHER" id="PTHR31672:SF10">
    <property type="entry name" value="F-BOX DOMAIN-CONTAINING PROTEIN"/>
    <property type="match status" value="1"/>
</dbReference>
<dbReference type="NCBIfam" id="TIGR01640">
    <property type="entry name" value="F_box_assoc_1"/>
    <property type="match status" value="1"/>
</dbReference>
<comment type="caution">
    <text evidence="2">The sequence shown here is derived from an EMBL/GenBank/DDBJ whole genome shotgun (WGS) entry which is preliminary data.</text>
</comment>
<evidence type="ECO:0000259" key="1">
    <source>
        <dbReference type="Pfam" id="PF07734"/>
    </source>
</evidence>
<keyword evidence="3" id="KW-1185">Reference proteome</keyword>
<protein>
    <recommendedName>
        <fullName evidence="1">F-box associated beta-propeller type 1 domain-containing protein</fullName>
    </recommendedName>
</protein>
<gene>
    <name evidence="2" type="ORF">RHGRI_017287</name>
</gene>
<sequence length="221" mass="25506">MYSLSTGAWRNISHLGLPYKIWGWETPVYLNGVVHWIGDDREKDQFIFVSFHMTNESFDAMSLPTGTSNFSGWVLSPAVIQGSLSLVDRKDDTCCIWVMKEYGVASSWTKLFDVRMGLSVVHMGLEFRRLIGFRKEGDLMIETTDELISFNPRDELVKELGVRCITEEWFNSSLYTVAYMESLVLLGSLEQTKEDEVACKENEVEVGVWRRRNRKHRCGRN</sequence>
<dbReference type="Proteomes" id="UP000823749">
    <property type="component" value="Chromosome 6"/>
</dbReference>
<dbReference type="Pfam" id="PF07734">
    <property type="entry name" value="FBA_1"/>
    <property type="match status" value="1"/>
</dbReference>
<organism evidence="2 3">
    <name type="scientific">Rhododendron griersonianum</name>
    <dbReference type="NCBI Taxonomy" id="479676"/>
    <lineage>
        <taxon>Eukaryota</taxon>
        <taxon>Viridiplantae</taxon>
        <taxon>Streptophyta</taxon>
        <taxon>Embryophyta</taxon>
        <taxon>Tracheophyta</taxon>
        <taxon>Spermatophyta</taxon>
        <taxon>Magnoliopsida</taxon>
        <taxon>eudicotyledons</taxon>
        <taxon>Gunneridae</taxon>
        <taxon>Pentapetalae</taxon>
        <taxon>asterids</taxon>
        <taxon>Ericales</taxon>
        <taxon>Ericaceae</taxon>
        <taxon>Ericoideae</taxon>
        <taxon>Rhodoreae</taxon>
        <taxon>Rhododendron</taxon>
    </lineage>
</organism>
<dbReference type="PANTHER" id="PTHR31672">
    <property type="entry name" value="BNACNNG10540D PROTEIN"/>
    <property type="match status" value="1"/>
</dbReference>
<evidence type="ECO:0000313" key="2">
    <source>
        <dbReference type="EMBL" id="KAG5544792.1"/>
    </source>
</evidence>
<feature type="domain" description="F-box associated beta-propeller type 1" evidence="1">
    <location>
        <begin position="2"/>
        <end position="184"/>
    </location>
</feature>
<dbReference type="InterPro" id="IPR017451">
    <property type="entry name" value="F-box-assoc_interact_dom"/>
</dbReference>
<evidence type="ECO:0000313" key="3">
    <source>
        <dbReference type="Proteomes" id="UP000823749"/>
    </source>
</evidence>
<accession>A0AAV6JX91</accession>
<proteinExistence type="predicted"/>
<dbReference type="EMBL" id="JACTNZ010000006">
    <property type="protein sequence ID" value="KAG5544792.1"/>
    <property type="molecule type" value="Genomic_DNA"/>
</dbReference>
<name>A0AAV6JX91_9ERIC</name>
<reference evidence="2 3" key="1">
    <citation type="submission" date="2020-08" db="EMBL/GenBank/DDBJ databases">
        <title>Plant Genome Project.</title>
        <authorList>
            <person name="Zhang R.-G."/>
        </authorList>
    </citation>
    <scope>NUCLEOTIDE SEQUENCE [LARGE SCALE GENOMIC DNA]</scope>
    <source>
        <strain evidence="2">WSP0</strain>
        <tissue evidence="2">Leaf</tissue>
    </source>
</reference>
<dbReference type="InterPro" id="IPR006527">
    <property type="entry name" value="F-box-assoc_dom_typ1"/>
</dbReference>